<sequence>MLIACGCSTMPNFDISSRSHHKHFGKQPRRSLAKFRRQRFAKKSKENLLRRPLSALQWFTG</sequence>
<dbReference type="Proteomes" id="UP001177670">
    <property type="component" value="Unassembled WGS sequence"/>
</dbReference>
<organism evidence="1 2">
    <name type="scientific">Melipona bicolor</name>
    <dbReference type="NCBI Taxonomy" id="60889"/>
    <lineage>
        <taxon>Eukaryota</taxon>
        <taxon>Metazoa</taxon>
        <taxon>Ecdysozoa</taxon>
        <taxon>Arthropoda</taxon>
        <taxon>Hexapoda</taxon>
        <taxon>Insecta</taxon>
        <taxon>Pterygota</taxon>
        <taxon>Neoptera</taxon>
        <taxon>Endopterygota</taxon>
        <taxon>Hymenoptera</taxon>
        <taxon>Apocrita</taxon>
        <taxon>Aculeata</taxon>
        <taxon>Apoidea</taxon>
        <taxon>Anthophila</taxon>
        <taxon>Apidae</taxon>
        <taxon>Melipona</taxon>
    </lineage>
</organism>
<accession>A0AA40G009</accession>
<reference evidence="1" key="1">
    <citation type="submission" date="2021-10" db="EMBL/GenBank/DDBJ databases">
        <title>Melipona bicolor Genome sequencing and assembly.</title>
        <authorList>
            <person name="Araujo N.S."/>
            <person name="Arias M.C."/>
        </authorList>
    </citation>
    <scope>NUCLEOTIDE SEQUENCE</scope>
    <source>
        <strain evidence="1">USP_2M_L1-L4_2017</strain>
        <tissue evidence="1">Whole body</tissue>
    </source>
</reference>
<protein>
    <submittedName>
        <fullName evidence="1">Uncharacterized protein</fullName>
    </submittedName>
</protein>
<dbReference type="EMBL" id="JAHYIQ010000010">
    <property type="protein sequence ID" value="KAK1128224.1"/>
    <property type="molecule type" value="Genomic_DNA"/>
</dbReference>
<proteinExistence type="predicted"/>
<comment type="caution">
    <text evidence="1">The sequence shown here is derived from an EMBL/GenBank/DDBJ whole genome shotgun (WGS) entry which is preliminary data.</text>
</comment>
<name>A0AA40G009_9HYME</name>
<evidence type="ECO:0000313" key="2">
    <source>
        <dbReference type="Proteomes" id="UP001177670"/>
    </source>
</evidence>
<evidence type="ECO:0000313" key="1">
    <source>
        <dbReference type="EMBL" id="KAK1128224.1"/>
    </source>
</evidence>
<gene>
    <name evidence="1" type="ORF">K0M31_002695</name>
</gene>
<keyword evidence="2" id="KW-1185">Reference proteome</keyword>
<dbReference type="AlphaFoldDB" id="A0AA40G009"/>